<comment type="caution">
    <text evidence="2">The sequence shown here is derived from an EMBL/GenBank/DDBJ whole genome shotgun (WGS) entry which is preliminary data.</text>
</comment>
<dbReference type="Proteomes" id="UP000777438">
    <property type="component" value="Unassembled WGS sequence"/>
</dbReference>
<reference evidence="2 3" key="1">
    <citation type="journal article" date="2021" name="Nat. Commun.">
        <title>Genetic determinants of endophytism in the Arabidopsis root mycobiome.</title>
        <authorList>
            <person name="Mesny F."/>
            <person name="Miyauchi S."/>
            <person name="Thiergart T."/>
            <person name="Pickel B."/>
            <person name="Atanasova L."/>
            <person name="Karlsson M."/>
            <person name="Huettel B."/>
            <person name="Barry K.W."/>
            <person name="Haridas S."/>
            <person name="Chen C."/>
            <person name="Bauer D."/>
            <person name="Andreopoulos W."/>
            <person name="Pangilinan J."/>
            <person name="LaButti K."/>
            <person name="Riley R."/>
            <person name="Lipzen A."/>
            <person name="Clum A."/>
            <person name="Drula E."/>
            <person name="Henrissat B."/>
            <person name="Kohler A."/>
            <person name="Grigoriev I.V."/>
            <person name="Martin F.M."/>
            <person name="Hacquard S."/>
        </authorList>
    </citation>
    <scope>NUCLEOTIDE SEQUENCE [LARGE SCALE GENOMIC DNA]</scope>
    <source>
        <strain evidence="2 3">MPI-CAGE-CH-0241</strain>
    </source>
</reference>
<evidence type="ECO:0000313" key="3">
    <source>
        <dbReference type="Proteomes" id="UP000777438"/>
    </source>
</evidence>
<gene>
    <name evidence="2" type="ORF">B0T10DRAFT_563172</name>
</gene>
<organism evidence="2 3">
    <name type="scientific">Thelonectria olida</name>
    <dbReference type="NCBI Taxonomy" id="1576542"/>
    <lineage>
        <taxon>Eukaryota</taxon>
        <taxon>Fungi</taxon>
        <taxon>Dikarya</taxon>
        <taxon>Ascomycota</taxon>
        <taxon>Pezizomycotina</taxon>
        <taxon>Sordariomycetes</taxon>
        <taxon>Hypocreomycetidae</taxon>
        <taxon>Hypocreales</taxon>
        <taxon>Nectriaceae</taxon>
        <taxon>Thelonectria</taxon>
    </lineage>
</organism>
<sequence length="133" mass="14227">MALLKLLALGLAALAASPVNAGPCKTPDGCALTERFIRERDLVDRMAFPIVCADAETYPGTGQITTIYESMTVGECATRCNNFANCRSIFYGSDSCTLLYVFVGASSPVDSPGITSRQYDLACFTCPVHRDAL</sequence>
<proteinExistence type="predicted"/>
<keyword evidence="1" id="KW-0732">Signal</keyword>
<protein>
    <recommendedName>
        <fullName evidence="4">Apple domain-containing protein</fullName>
    </recommendedName>
</protein>
<name>A0A9P8W1X6_9HYPO</name>
<dbReference type="AlphaFoldDB" id="A0A9P8W1X6"/>
<dbReference type="EMBL" id="JAGPYM010000015">
    <property type="protein sequence ID" value="KAH6886942.1"/>
    <property type="molecule type" value="Genomic_DNA"/>
</dbReference>
<evidence type="ECO:0000256" key="1">
    <source>
        <dbReference type="SAM" id="SignalP"/>
    </source>
</evidence>
<evidence type="ECO:0008006" key="4">
    <source>
        <dbReference type="Google" id="ProtNLM"/>
    </source>
</evidence>
<feature type="signal peptide" evidence="1">
    <location>
        <begin position="1"/>
        <end position="21"/>
    </location>
</feature>
<feature type="chain" id="PRO_5040136763" description="Apple domain-containing protein" evidence="1">
    <location>
        <begin position="22"/>
        <end position="133"/>
    </location>
</feature>
<evidence type="ECO:0000313" key="2">
    <source>
        <dbReference type="EMBL" id="KAH6886942.1"/>
    </source>
</evidence>
<accession>A0A9P8W1X6</accession>
<keyword evidence="3" id="KW-1185">Reference proteome</keyword>